<dbReference type="InterPro" id="IPR004305">
    <property type="entry name" value="Thiaminase-2/PQQC"/>
</dbReference>
<sequence length="221" mass="25908">MSFTKQLREEADPLFQKVYEHPFVQGIRNETLEKEQLIHYVKQDYEYLNAMIQTRALTMAKCTTREEMTLLNEGIGFILNDETHPHNNFCSVAGVSFEDLQGQPLAPVAHHYSQFMMQTASNGTLGEALAAALPCPWIYLDIGERMIKEINHNKNHLFFDWIAFYGAQEMPRINQTTEWLDELAEKAGHEEREKMRSHFLTACRLEYMFFDMAYHKHDWPI</sequence>
<dbReference type="GO" id="GO:0009228">
    <property type="term" value="P:thiamine biosynthetic process"/>
    <property type="evidence" value="ECO:0007669"/>
    <property type="project" value="UniProtKB-KW"/>
</dbReference>
<evidence type="ECO:0000256" key="6">
    <source>
        <dbReference type="ARBA" id="ARBA00013647"/>
    </source>
</evidence>
<proteinExistence type="inferred from homology"/>
<evidence type="ECO:0000256" key="8">
    <source>
        <dbReference type="ARBA" id="ARBA00048337"/>
    </source>
</evidence>
<dbReference type="EMBL" id="RHIB01000002">
    <property type="protein sequence ID" value="RNA67976.1"/>
    <property type="molecule type" value="Genomic_DNA"/>
</dbReference>
<dbReference type="PANTHER" id="PTHR43198:SF2">
    <property type="entry name" value="SI:CH1073-67J19.1-RELATED"/>
    <property type="match status" value="1"/>
</dbReference>
<comment type="pathway">
    <text evidence="2 9">Cofactor biosynthesis; thiamine diphosphate biosynthesis.</text>
</comment>
<dbReference type="PANTHER" id="PTHR43198">
    <property type="entry name" value="BIFUNCTIONAL TH2 PROTEIN"/>
    <property type="match status" value="1"/>
</dbReference>
<organism evidence="11 12">
    <name type="scientific">Alteribacter keqinensis</name>
    <dbReference type="NCBI Taxonomy" id="2483800"/>
    <lineage>
        <taxon>Bacteria</taxon>
        <taxon>Bacillati</taxon>
        <taxon>Bacillota</taxon>
        <taxon>Bacilli</taxon>
        <taxon>Bacillales</taxon>
        <taxon>Bacillaceae</taxon>
        <taxon>Alteribacter</taxon>
    </lineage>
</organism>
<comment type="caution">
    <text evidence="11">The sequence shown here is derived from an EMBL/GenBank/DDBJ whole genome shotgun (WGS) entry which is preliminary data.</text>
</comment>
<dbReference type="InterPro" id="IPR016084">
    <property type="entry name" value="Haem_Oase-like_multi-hlx"/>
</dbReference>
<name>A0A3M7TQQ6_9BACI</name>
<evidence type="ECO:0000256" key="7">
    <source>
        <dbReference type="ARBA" id="ARBA00022977"/>
    </source>
</evidence>
<evidence type="ECO:0000256" key="9">
    <source>
        <dbReference type="RuleBase" id="RU363093"/>
    </source>
</evidence>
<reference evidence="11 12" key="1">
    <citation type="submission" date="2018-10" db="EMBL/GenBank/DDBJ databases">
        <title>Bacillus Keqinensis sp. nov., a moderately halophilic bacterium isolated from a saline-alkaline lake.</title>
        <authorList>
            <person name="Wang H."/>
        </authorList>
    </citation>
    <scope>NUCLEOTIDE SEQUENCE [LARGE SCALE GENOMIC DNA]</scope>
    <source>
        <strain evidence="11 12">KQ-3</strain>
    </source>
</reference>
<dbReference type="Pfam" id="PF03070">
    <property type="entry name" value="TENA_THI-4"/>
    <property type="match status" value="1"/>
</dbReference>
<dbReference type="CDD" id="cd19360">
    <property type="entry name" value="TenA_C_SaTenA-like"/>
    <property type="match status" value="1"/>
</dbReference>
<comment type="catalytic activity">
    <reaction evidence="1 9">
        <text>4-amino-5-aminomethyl-2-methylpyrimidine + H2O = 4-amino-5-hydroxymethyl-2-methylpyrimidine + NH4(+)</text>
        <dbReference type="Rhea" id="RHEA:31799"/>
        <dbReference type="ChEBI" id="CHEBI:15377"/>
        <dbReference type="ChEBI" id="CHEBI:16892"/>
        <dbReference type="ChEBI" id="CHEBI:28938"/>
        <dbReference type="ChEBI" id="CHEBI:63416"/>
        <dbReference type="EC" id="3.5.99.2"/>
    </reaction>
</comment>
<dbReference type="InterPro" id="IPR050967">
    <property type="entry name" value="Thiamine_Salvage_TenA"/>
</dbReference>
<comment type="similarity">
    <text evidence="3 9">Belongs to the TenA family.</text>
</comment>
<feature type="domain" description="Thiaminase-2/PQQC" evidence="10">
    <location>
        <begin position="10"/>
        <end position="215"/>
    </location>
</feature>
<keyword evidence="9" id="KW-0378">Hydrolase</keyword>
<keyword evidence="12" id="KW-1185">Reference proteome</keyword>
<comment type="function">
    <text evidence="9">Catalyzes an amino-pyrimidine hydrolysis reaction at the C5' of the pyrimidine moiety of thiamine compounds, a reaction that is part of a thiamine salvage pathway.</text>
</comment>
<dbReference type="Proteomes" id="UP000278746">
    <property type="component" value="Unassembled WGS sequence"/>
</dbReference>
<evidence type="ECO:0000313" key="12">
    <source>
        <dbReference type="Proteomes" id="UP000278746"/>
    </source>
</evidence>
<gene>
    <name evidence="11" type="primary">tenA</name>
    <name evidence="11" type="ORF">EBO34_14900</name>
</gene>
<keyword evidence="7 9" id="KW-0784">Thiamine biosynthesis</keyword>
<dbReference type="OrthoDB" id="34166at2"/>
<evidence type="ECO:0000256" key="4">
    <source>
        <dbReference type="ARBA" id="ARBA00011881"/>
    </source>
</evidence>
<protein>
    <recommendedName>
        <fullName evidence="6 9">Aminopyrimidine aminohydrolase</fullName>
        <ecNumber evidence="5 9">3.5.99.2</ecNumber>
    </recommendedName>
</protein>
<dbReference type="EC" id="3.5.99.2" evidence="5 9"/>
<dbReference type="Gene3D" id="1.20.910.10">
    <property type="entry name" value="Heme oxygenase-like"/>
    <property type="match status" value="1"/>
</dbReference>
<comment type="subunit">
    <text evidence="4">Homotetramer.</text>
</comment>
<evidence type="ECO:0000256" key="2">
    <source>
        <dbReference type="ARBA" id="ARBA00004948"/>
    </source>
</evidence>
<dbReference type="AlphaFoldDB" id="A0A3M7TQQ6"/>
<dbReference type="InterPro" id="IPR027574">
    <property type="entry name" value="Thiaminase_II"/>
</dbReference>
<evidence type="ECO:0000259" key="10">
    <source>
        <dbReference type="Pfam" id="PF03070"/>
    </source>
</evidence>
<evidence type="ECO:0000256" key="3">
    <source>
        <dbReference type="ARBA" id="ARBA00010264"/>
    </source>
</evidence>
<dbReference type="GO" id="GO:0050334">
    <property type="term" value="F:thiaminase activity"/>
    <property type="evidence" value="ECO:0007669"/>
    <property type="project" value="UniProtKB-EC"/>
</dbReference>
<dbReference type="GO" id="GO:0009229">
    <property type="term" value="P:thiamine diphosphate biosynthetic process"/>
    <property type="evidence" value="ECO:0007669"/>
    <property type="project" value="UniProtKB-UniPathway"/>
</dbReference>
<accession>A0A3M7TQQ6</accession>
<evidence type="ECO:0000256" key="5">
    <source>
        <dbReference type="ARBA" id="ARBA00012684"/>
    </source>
</evidence>
<dbReference type="NCBIfam" id="TIGR04306">
    <property type="entry name" value="salvage_TenA"/>
    <property type="match status" value="1"/>
</dbReference>
<dbReference type="UniPathway" id="UPA00060"/>
<dbReference type="GO" id="GO:0005829">
    <property type="term" value="C:cytosol"/>
    <property type="evidence" value="ECO:0007669"/>
    <property type="project" value="TreeGrafter"/>
</dbReference>
<evidence type="ECO:0000313" key="11">
    <source>
        <dbReference type="EMBL" id="RNA67976.1"/>
    </source>
</evidence>
<dbReference type="SUPFAM" id="SSF48613">
    <property type="entry name" value="Heme oxygenase-like"/>
    <property type="match status" value="1"/>
</dbReference>
<dbReference type="RefSeq" id="WP_122899921.1">
    <property type="nucleotide sequence ID" value="NZ_RHIB01000002.1"/>
</dbReference>
<evidence type="ECO:0000256" key="1">
    <source>
        <dbReference type="ARBA" id="ARBA00001881"/>
    </source>
</evidence>
<comment type="catalytic activity">
    <reaction evidence="8 9">
        <text>thiamine + H2O = 5-(2-hydroxyethyl)-4-methylthiazole + 4-amino-5-hydroxymethyl-2-methylpyrimidine + H(+)</text>
        <dbReference type="Rhea" id="RHEA:17509"/>
        <dbReference type="ChEBI" id="CHEBI:15377"/>
        <dbReference type="ChEBI" id="CHEBI:15378"/>
        <dbReference type="ChEBI" id="CHEBI:16892"/>
        <dbReference type="ChEBI" id="CHEBI:17957"/>
        <dbReference type="ChEBI" id="CHEBI:18385"/>
        <dbReference type="EC" id="3.5.99.2"/>
    </reaction>
</comment>